<keyword evidence="1" id="KW-0732">Signal</keyword>
<dbReference type="Proteomes" id="UP001054902">
    <property type="component" value="Unassembled WGS sequence"/>
</dbReference>
<reference evidence="2 3" key="1">
    <citation type="journal article" date="2021" name="Sci. Rep.">
        <title>The genome of the diatom Chaetoceros tenuissimus carries an ancient integrated fragment of an extant virus.</title>
        <authorList>
            <person name="Hongo Y."/>
            <person name="Kimura K."/>
            <person name="Takaki Y."/>
            <person name="Yoshida Y."/>
            <person name="Baba S."/>
            <person name="Kobayashi G."/>
            <person name="Nagasaki K."/>
            <person name="Hano T."/>
            <person name="Tomaru Y."/>
        </authorList>
    </citation>
    <scope>NUCLEOTIDE SEQUENCE [LARGE SCALE GENOMIC DNA]</scope>
    <source>
        <strain evidence="2 3">NIES-3715</strain>
    </source>
</reference>
<evidence type="ECO:0000256" key="1">
    <source>
        <dbReference type="SAM" id="SignalP"/>
    </source>
</evidence>
<comment type="caution">
    <text evidence="2">The sequence shown here is derived from an EMBL/GenBank/DDBJ whole genome shotgun (WGS) entry which is preliminary data.</text>
</comment>
<proteinExistence type="predicted"/>
<keyword evidence="3" id="KW-1185">Reference proteome</keyword>
<feature type="chain" id="PRO_5041988782" evidence="1">
    <location>
        <begin position="24"/>
        <end position="513"/>
    </location>
</feature>
<organism evidence="2 3">
    <name type="scientific">Chaetoceros tenuissimus</name>
    <dbReference type="NCBI Taxonomy" id="426638"/>
    <lineage>
        <taxon>Eukaryota</taxon>
        <taxon>Sar</taxon>
        <taxon>Stramenopiles</taxon>
        <taxon>Ochrophyta</taxon>
        <taxon>Bacillariophyta</taxon>
        <taxon>Coscinodiscophyceae</taxon>
        <taxon>Chaetocerotophycidae</taxon>
        <taxon>Chaetocerotales</taxon>
        <taxon>Chaetocerotaceae</taxon>
        <taxon>Chaetoceros</taxon>
    </lineage>
</organism>
<feature type="signal peptide" evidence="1">
    <location>
        <begin position="1"/>
        <end position="23"/>
    </location>
</feature>
<protein>
    <submittedName>
        <fullName evidence="2">Uncharacterized protein</fullName>
    </submittedName>
</protein>
<dbReference type="EMBL" id="BLLK01000046">
    <property type="protein sequence ID" value="GFH52790.1"/>
    <property type="molecule type" value="Genomic_DNA"/>
</dbReference>
<dbReference type="AlphaFoldDB" id="A0AAD3H723"/>
<evidence type="ECO:0000313" key="3">
    <source>
        <dbReference type="Proteomes" id="UP001054902"/>
    </source>
</evidence>
<name>A0AAD3H723_9STRA</name>
<gene>
    <name evidence="2" type="ORF">CTEN210_09266</name>
</gene>
<sequence>MARITSAALAILLCLTNPIETIAGTTIINSSGSLSRNSISQSSVGNGIVAVLSSPGTPSFFGQTEDVTLETGNISILSSPGATLAGTSPLAKGSGAAAAASVAGSIIVSGITESDLENGLDDTRHGHTLTAIFKGHLMSKASDEKVSLIIAVPEGADEDSVLKDVEAVFDTASTELGSDAKLDDLYNVSVECVASEADAQRVLTNASEAAAQTSIPSDVSSKIAEVYTLIDENTSEACPTETAAILACDDSFARNHRTARAKLASWKSRTARGLTVDSFGSQADQLLQKTMDSFDRDTISAAGIAGSVASYRLEVRSKLQARVESAVRDLFETQVDILSKSTLKKFNALLLRKHGKDNEGKEQFYNDNAAAVRSAAFVFDSSVEDLEVPSLSLTKAKASQEMSTQLNTALLTFPDSPAAKLKDMEKVKNAVSKQKQPKQKGEPSVDIGLDLVAMIRPDGFGNLQGFGGYQLGGNNIIVGIHNDADEPGVISQFGGKRPPFLRVQPKLKVDIEL</sequence>
<accession>A0AAD3H723</accession>
<evidence type="ECO:0000313" key="2">
    <source>
        <dbReference type="EMBL" id="GFH52790.1"/>
    </source>
</evidence>